<evidence type="ECO:0000313" key="1">
    <source>
        <dbReference type="EMBL" id="KAI3717257.1"/>
    </source>
</evidence>
<reference evidence="1 2" key="2">
    <citation type="journal article" date="2022" name="Mol. Ecol. Resour.">
        <title>The genomes of chicory, endive, great burdock and yacon provide insights into Asteraceae paleo-polyploidization history and plant inulin production.</title>
        <authorList>
            <person name="Fan W."/>
            <person name="Wang S."/>
            <person name="Wang H."/>
            <person name="Wang A."/>
            <person name="Jiang F."/>
            <person name="Liu H."/>
            <person name="Zhao H."/>
            <person name="Xu D."/>
            <person name="Zhang Y."/>
        </authorList>
    </citation>
    <scope>NUCLEOTIDE SEQUENCE [LARGE SCALE GENOMIC DNA]</scope>
    <source>
        <strain evidence="2">cv. Yunnan</strain>
        <tissue evidence="1">Leaves</tissue>
    </source>
</reference>
<comment type="caution">
    <text evidence="1">The sequence shown here is derived from an EMBL/GenBank/DDBJ whole genome shotgun (WGS) entry which is preliminary data.</text>
</comment>
<name>A0ACB9B4B3_9ASTR</name>
<protein>
    <submittedName>
        <fullName evidence="1">Uncharacterized protein</fullName>
    </submittedName>
</protein>
<dbReference type="EMBL" id="CM042040">
    <property type="protein sequence ID" value="KAI3717257.1"/>
    <property type="molecule type" value="Genomic_DNA"/>
</dbReference>
<proteinExistence type="predicted"/>
<keyword evidence="2" id="KW-1185">Reference proteome</keyword>
<reference evidence="2" key="1">
    <citation type="journal article" date="2022" name="Mol. Ecol. Resour.">
        <title>The genomes of chicory, endive, great burdock and yacon provide insights into Asteraceae palaeo-polyploidization history and plant inulin production.</title>
        <authorList>
            <person name="Fan W."/>
            <person name="Wang S."/>
            <person name="Wang H."/>
            <person name="Wang A."/>
            <person name="Jiang F."/>
            <person name="Liu H."/>
            <person name="Zhao H."/>
            <person name="Xu D."/>
            <person name="Zhang Y."/>
        </authorList>
    </citation>
    <scope>NUCLEOTIDE SEQUENCE [LARGE SCALE GENOMIC DNA]</scope>
    <source>
        <strain evidence="2">cv. Yunnan</strain>
    </source>
</reference>
<sequence>MNVAKRYKVGKQSNNILEEIEALERWKSKFKFTKAEIPLVEVASTSIGPSTSTPDANFDLQALSVYTVKNSGKKMNATSKAQISEIEMDDYISNVTYPSYLPHTCHVLQHL</sequence>
<gene>
    <name evidence="1" type="ORF">L1987_68760</name>
</gene>
<evidence type="ECO:0000313" key="2">
    <source>
        <dbReference type="Proteomes" id="UP001056120"/>
    </source>
</evidence>
<organism evidence="1 2">
    <name type="scientific">Smallanthus sonchifolius</name>
    <dbReference type="NCBI Taxonomy" id="185202"/>
    <lineage>
        <taxon>Eukaryota</taxon>
        <taxon>Viridiplantae</taxon>
        <taxon>Streptophyta</taxon>
        <taxon>Embryophyta</taxon>
        <taxon>Tracheophyta</taxon>
        <taxon>Spermatophyta</taxon>
        <taxon>Magnoliopsida</taxon>
        <taxon>eudicotyledons</taxon>
        <taxon>Gunneridae</taxon>
        <taxon>Pentapetalae</taxon>
        <taxon>asterids</taxon>
        <taxon>campanulids</taxon>
        <taxon>Asterales</taxon>
        <taxon>Asteraceae</taxon>
        <taxon>Asteroideae</taxon>
        <taxon>Heliantheae alliance</taxon>
        <taxon>Millerieae</taxon>
        <taxon>Smallanthus</taxon>
    </lineage>
</organism>
<dbReference type="Proteomes" id="UP001056120">
    <property type="component" value="Linkage Group LG23"/>
</dbReference>
<accession>A0ACB9B4B3</accession>